<protein>
    <submittedName>
        <fullName evidence="1">Uncharacterized protein</fullName>
    </submittedName>
</protein>
<name>A0A4Q2SZS5_9HYPH</name>
<evidence type="ECO:0000313" key="2">
    <source>
        <dbReference type="Proteomes" id="UP000291088"/>
    </source>
</evidence>
<gene>
    <name evidence="1" type="ORF">EUU22_17485</name>
</gene>
<sequence>MKKRPTSFDELLNFEHRWPKKGDRLLRRSGDWNRGVEFSKRPIDRHVHLWEGYMRAGAGLIELCTQDGYEGDRHFVIYPILFNYRHGLELAMKWIVLRFGGEGFQGIEEDHDLWKLWKQCRAIIARFGEDDEEATKAVEKIVKELHDLDRSGVSFRYGWGKAGREIKLPDHMIDLENIHDVMQGVSGYFTGLDGWLDDLHSAGP</sequence>
<evidence type="ECO:0000313" key="1">
    <source>
        <dbReference type="EMBL" id="RYC09878.1"/>
    </source>
</evidence>
<dbReference type="EMBL" id="SDVB01000253">
    <property type="protein sequence ID" value="RYC09878.1"/>
    <property type="molecule type" value="Genomic_DNA"/>
</dbReference>
<dbReference type="RefSeq" id="WP_129333277.1">
    <property type="nucleotide sequence ID" value="NZ_SDVB01000253.1"/>
</dbReference>
<comment type="caution">
    <text evidence="1">The sequence shown here is derived from an EMBL/GenBank/DDBJ whole genome shotgun (WGS) entry which is preliminary data.</text>
</comment>
<accession>A0A4Q2SZS5</accession>
<reference evidence="1 2" key="1">
    <citation type="submission" date="2019-01" db="EMBL/GenBank/DDBJ databases">
        <authorList>
            <person name="Deng T."/>
        </authorList>
    </citation>
    <scope>NUCLEOTIDE SEQUENCE [LARGE SCALE GENOMIC DNA]</scope>
    <source>
        <strain evidence="1 2">F8825</strain>
    </source>
</reference>
<proteinExistence type="predicted"/>
<organism evidence="1 2">
    <name type="scientific">Ciceribacter ferrooxidans</name>
    <dbReference type="NCBI Taxonomy" id="2509717"/>
    <lineage>
        <taxon>Bacteria</taxon>
        <taxon>Pseudomonadati</taxon>
        <taxon>Pseudomonadota</taxon>
        <taxon>Alphaproteobacteria</taxon>
        <taxon>Hyphomicrobiales</taxon>
        <taxon>Rhizobiaceae</taxon>
        <taxon>Ciceribacter</taxon>
    </lineage>
</organism>
<dbReference type="AlphaFoldDB" id="A0A4Q2SZS5"/>
<dbReference type="Proteomes" id="UP000291088">
    <property type="component" value="Unassembled WGS sequence"/>
</dbReference>
<dbReference type="OrthoDB" id="7833188at2"/>
<keyword evidence="2" id="KW-1185">Reference proteome</keyword>